<dbReference type="InterPro" id="IPR045040">
    <property type="entry name" value="PORR_fam"/>
</dbReference>
<dbReference type="AlphaFoldDB" id="A0AAD8MLY0"/>
<name>A0AAD8MLY0_9APIA</name>
<dbReference type="Proteomes" id="UP001237642">
    <property type="component" value="Unassembled WGS sequence"/>
</dbReference>
<accession>A0AAD8MLY0</accession>
<evidence type="ECO:0000313" key="2">
    <source>
        <dbReference type="EMBL" id="KAK1381210.1"/>
    </source>
</evidence>
<sequence length="432" mass="49187">MDDYNEYDGVSIRPSIEKCTTKKRTPVINLDMTSDSSVDVGEAPRKKSSVVSTTPVNVVKRGIGRPSKNPIVDLPDSTQVTKDSQGTKKTVSFQKAQLLGFDETPFGKLGYMCVQLMHKTSGGSRPKQKVYHRVHELDRMLDLQKKPAVILQLKTIIESQKNKSLLLRDLEKEVGFVQKWNYMAVIEKYPTIFCVSGGDGTPPAVMLTRKAKKIADEEADAIEQMEPILVKNLRKLLMLSIDCRVPLENVELIRSELGLPSDFKESLIPKYPEFFCIRDVYGRAYLQLENWDSYLAVTAQEEQFSREGILSSARNLKKTKISKDGNFPGPFAFQLKFPVSFRPNVSYLEQVHRWQKMEFPSPYLNARKFEIADPKARKRVVAVLHELLSLTMEKRLTSAQLDAFHSEYRLPARLLLCLIKHHGIFYITNKGA</sequence>
<organism evidence="2 3">
    <name type="scientific">Heracleum sosnowskyi</name>
    <dbReference type="NCBI Taxonomy" id="360622"/>
    <lineage>
        <taxon>Eukaryota</taxon>
        <taxon>Viridiplantae</taxon>
        <taxon>Streptophyta</taxon>
        <taxon>Embryophyta</taxon>
        <taxon>Tracheophyta</taxon>
        <taxon>Spermatophyta</taxon>
        <taxon>Magnoliopsida</taxon>
        <taxon>eudicotyledons</taxon>
        <taxon>Gunneridae</taxon>
        <taxon>Pentapetalae</taxon>
        <taxon>asterids</taxon>
        <taxon>campanulids</taxon>
        <taxon>Apiales</taxon>
        <taxon>Apiaceae</taxon>
        <taxon>Apioideae</taxon>
        <taxon>apioid superclade</taxon>
        <taxon>Tordylieae</taxon>
        <taxon>Tordyliinae</taxon>
        <taxon>Heracleum</taxon>
    </lineage>
</organism>
<dbReference type="EMBL" id="JAUIZM010000006">
    <property type="protein sequence ID" value="KAK1381210.1"/>
    <property type="molecule type" value="Genomic_DNA"/>
</dbReference>
<keyword evidence="3" id="KW-1185">Reference proteome</keyword>
<reference evidence="2" key="2">
    <citation type="submission" date="2023-05" db="EMBL/GenBank/DDBJ databases">
        <authorList>
            <person name="Schelkunov M.I."/>
        </authorList>
    </citation>
    <scope>NUCLEOTIDE SEQUENCE</scope>
    <source>
        <strain evidence="2">Hsosn_3</strain>
        <tissue evidence="2">Leaf</tissue>
    </source>
</reference>
<evidence type="ECO:0000259" key="1">
    <source>
        <dbReference type="Pfam" id="PF11955"/>
    </source>
</evidence>
<proteinExistence type="predicted"/>
<gene>
    <name evidence="2" type="ORF">POM88_027954</name>
</gene>
<feature type="domain" description="PORR" evidence="1">
    <location>
        <begin position="132"/>
        <end position="431"/>
    </location>
</feature>
<evidence type="ECO:0000313" key="3">
    <source>
        <dbReference type="Proteomes" id="UP001237642"/>
    </source>
</evidence>
<dbReference type="GO" id="GO:0003723">
    <property type="term" value="F:RNA binding"/>
    <property type="evidence" value="ECO:0007669"/>
    <property type="project" value="InterPro"/>
</dbReference>
<dbReference type="InterPro" id="IPR021099">
    <property type="entry name" value="PORR_domain"/>
</dbReference>
<dbReference type="PANTHER" id="PTHR31476">
    <property type="entry name" value="PROTEIN WHAT'S THIS FACTOR 1 HOMOLOG, CHLOROPLASTIC"/>
    <property type="match status" value="1"/>
</dbReference>
<dbReference type="Pfam" id="PF11955">
    <property type="entry name" value="PORR"/>
    <property type="match status" value="1"/>
</dbReference>
<protein>
    <submittedName>
        <fullName evidence="2">PORR domain-containing protein</fullName>
    </submittedName>
</protein>
<reference evidence="2" key="1">
    <citation type="submission" date="2023-02" db="EMBL/GenBank/DDBJ databases">
        <title>Genome of toxic invasive species Heracleum sosnowskyi carries increased number of genes despite the absence of recent whole-genome duplications.</title>
        <authorList>
            <person name="Schelkunov M."/>
            <person name="Shtratnikova V."/>
            <person name="Makarenko M."/>
            <person name="Klepikova A."/>
            <person name="Omelchenko D."/>
            <person name="Novikova G."/>
            <person name="Obukhova E."/>
            <person name="Bogdanov V."/>
            <person name="Penin A."/>
            <person name="Logacheva M."/>
        </authorList>
    </citation>
    <scope>NUCLEOTIDE SEQUENCE</scope>
    <source>
        <strain evidence="2">Hsosn_3</strain>
        <tissue evidence="2">Leaf</tissue>
    </source>
</reference>
<dbReference type="PANTHER" id="PTHR31476:SF11">
    <property type="entry name" value="UBIQUITIN CARBOXYL-TERMINAL HYDROLASE FAMILY PROTEIN"/>
    <property type="match status" value="1"/>
</dbReference>
<comment type="caution">
    <text evidence="2">The sequence shown here is derived from an EMBL/GenBank/DDBJ whole genome shotgun (WGS) entry which is preliminary data.</text>
</comment>